<proteinExistence type="predicted"/>
<name>A0A0D2NRK2_HYPSF</name>
<protein>
    <submittedName>
        <fullName evidence="2">Uncharacterized protein</fullName>
    </submittedName>
</protein>
<gene>
    <name evidence="2" type="ORF">HYPSUDRAFT_895501</name>
</gene>
<evidence type="ECO:0000313" key="3">
    <source>
        <dbReference type="Proteomes" id="UP000054270"/>
    </source>
</evidence>
<organism evidence="2 3">
    <name type="scientific">Hypholoma sublateritium (strain FD-334 SS-4)</name>
    <dbReference type="NCBI Taxonomy" id="945553"/>
    <lineage>
        <taxon>Eukaryota</taxon>
        <taxon>Fungi</taxon>
        <taxon>Dikarya</taxon>
        <taxon>Basidiomycota</taxon>
        <taxon>Agaricomycotina</taxon>
        <taxon>Agaricomycetes</taxon>
        <taxon>Agaricomycetidae</taxon>
        <taxon>Agaricales</taxon>
        <taxon>Agaricineae</taxon>
        <taxon>Strophariaceae</taxon>
        <taxon>Hypholoma</taxon>
    </lineage>
</organism>
<accession>A0A0D2NRK2</accession>
<reference evidence="3" key="1">
    <citation type="submission" date="2014-04" db="EMBL/GenBank/DDBJ databases">
        <title>Evolutionary Origins and Diversification of the Mycorrhizal Mutualists.</title>
        <authorList>
            <consortium name="DOE Joint Genome Institute"/>
            <consortium name="Mycorrhizal Genomics Consortium"/>
            <person name="Kohler A."/>
            <person name="Kuo A."/>
            <person name="Nagy L.G."/>
            <person name="Floudas D."/>
            <person name="Copeland A."/>
            <person name="Barry K.W."/>
            <person name="Cichocki N."/>
            <person name="Veneault-Fourrey C."/>
            <person name="LaButti K."/>
            <person name="Lindquist E.A."/>
            <person name="Lipzen A."/>
            <person name="Lundell T."/>
            <person name="Morin E."/>
            <person name="Murat C."/>
            <person name="Riley R."/>
            <person name="Ohm R."/>
            <person name="Sun H."/>
            <person name="Tunlid A."/>
            <person name="Henrissat B."/>
            <person name="Grigoriev I.V."/>
            <person name="Hibbett D.S."/>
            <person name="Martin F."/>
        </authorList>
    </citation>
    <scope>NUCLEOTIDE SEQUENCE [LARGE SCALE GENOMIC DNA]</scope>
    <source>
        <strain evidence="3">FD-334 SS-4</strain>
    </source>
</reference>
<feature type="compositionally biased region" description="Polar residues" evidence="1">
    <location>
        <begin position="15"/>
        <end position="26"/>
    </location>
</feature>
<feature type="region of interest" description="Disordered" evidence="1">
    <location>
        <begin position="1"/>
        <end position="26"/>
    </location>
</feature>
<dbReference type="EMBL" id="KN817579">
    <property type="protein sequence ID" value="KJA19326.1"/>
    <property type="molecule type" value="Genomic_DNA"/>
</dbReference>
<dbReference type="Proteomes" id="UP000054270">
    <property type="component" value="Unassembled WGS sequence"/>
</dbReference>
<keyword evidence="3" id="KW-1185">Reference proteome</keyword>
<sequence length="167" mass="17857">MQAERKTHGARGTRRSANGSACVSSASPLDETWDAMRALGDKRPSAEFMHRYRDSAHPVHSASAPPGHPRLTIVEWPGVHPRRARAAVFQARVRRPTAYMRPANVRTTCTVVVVVGGGGGDGGGGSASAGRACFRDSRSAVYCQTPPCTSRRARRRRAGSPARVILG</sequence>
<dbReference type="AlphaFoldDB" id="A0A0D2NRK2"/>
<evidence type="ECO:0000256" key="1">
    <source>
        <dbReference type="SAM" id="MobiDB-lite"/>
    </source>
</evidence>
<evidence type="ECO:0000313" key="2">
    <source>
        <dbReference type="EMBL" id="KJA19326.1"/>
    </source>
</evidence>